<dbReference type="AlphaFoldDB" id="A0A4Q0YWA2"/>
<protein>
    <recommendedName>
        <fullName evidence="1">GmrSD restriction endonucleases N-terminal domain-containing protein</fullName>
    </recommendedName>
</protein>
<dbReference type="Pfam" id="PF03235">
    <property type="entry name" value="GmrSD_N"/>
    <property type="match status" value="1"/>
</dbReference>
<name>A0A4Q0YWA2_9GAMM</name>
<sequence length="409" mass="47410">MKDKDINTLLEELSESGQAVGIEADSDEELILEPFDPEAISIEQKVVPMDTLIRRLEQGTIHLSPDFQRTEVWDITRRSRLIESLLLKIPLPMFYVASDEKGRWEVVDGLQRLSTIRDFIIGDKHGNFLSLKNLEFLGEKFDKKTFKAIERDPLQQRVVNSIFETEMRFTIINPGTPEAVKRNIFKRINTGGMPLTSQEIRHALYQGHSSNLLIDLVENESFRSAIGQKVNDTRMAARELILRFISFMVFDRHSYKPSLDTWLSNTMRVINAMPNITDKDIIKIFTNTNEAPKINIITIDEIKENFELSMTRCKLVFGDHAFRKSLPNDSRKTPINKSLFESWSSILYKIDDNSFDKLLEEKEVLFTKYRTLLENNEFTSAISRHASQQNSTLLRYNEILRIVNETVEN</sequence>
<dbReference type="PANTHER" id="PTHR39639:SF1">
    <property type="entry name" value="DUF262 DOMAIN-CONTAINING PROTEIN"/>
    <property type="match status" value="1"/>
</dbReference>
<feature type="domain" description="GmrSD restriction endonucleases N-terminal" evidence="1">
    <location>
        <begin position="59"/>
        <end position="205"/>
    </location>
</feature>
<dbReference type="OrthoDB" id="7802453at2"/>
<gene>
    <name evidence="2" type="ORF">CS022_09840</name>
</gene>
<keyword evidence="3" id="KW-1185">Reference proteome</keyword>
<reference evidence="2 3" key="1">
    <citation type="submission" date="2017-10" db="EMBL/GenBank/DDBJ databases">
        <title>Nyctiphanis sp. nov., isolated from the stomach of the euphausiid Nyctiphanes simplex (Hansen, 1911) in the Gulf of California.</title>
        <authorList>
            <person name="Gomez-Gil B."/>
            <person name="Aguilar-Mendez M."/>
            <person name="Lopez-Cortes A."/>
            <person name="Gomez-Gutierrez J."/>
            <person name="Roque A."/>
            <person name="Lang E."/>
            <person name="Gonzalez-Castillo A."/>
        </authorList>
    </citation>
    <scope>NUCLEOTIDE SEQUENCE [LARGE SCALE GENOMIC DNA]</scope>
    <source>
        <strain evidence="2 3">CAIM 600</strain>
    </source>
</reference>
<evidence type="ECO:0000313" key="3">
    <source>
        <dbReference type="Proteomes" id="UP000290287"/>
    </source>
</evidence>
<dbReference type="PANTHER" id="PTHR39639">
    <property type="entry name" value="CHROMOSOME 16, WHOLE GENOME SHOTGUN SEQUENCE"/>
    <property type="match status" value="1"/>
</dbReference>
<proteinExistence type="predicted"/>
<dbReference type="Proteomes" id="UP000290287">
    <property type="component" value="Unassembled WGS sequence"/>
</dbReference>
<accession>A0A4Q0YWA2</accession>
<evidence type="ECO:0000313" key="2">
    <source>
        <dbReference type="EMBL" id="RXJ73291.1"/>
    </source>
</evidence>
<comment type="caution">
    <text evidence="2">The sequence shown here is derived from an EMBL/GenBank/DDBJ whole genome shotgun (WGS) entry which is preliminary data.</text>
</comment>
<dbReference type="EMBL" id="PEIB01000010">
    <property type="protein sequence ID" value="RXJ73291.1"/>
    <property type="molecule type" value="Genomic_DNA"/>
</dbReference>
<organism evidence="2 3">
    <name type="scientific">Veronia nyctiphanis</name>
    <dbReference type="NCBI Taxonomy" id="1278244"/>
    <lineage>
        <taxon>Bacteria</taxon>
        <taxon>Pseudomonadati</taxon>
        <taxon>Pseudomonadota</taxon>
        <taxon>Gammaproteobacteria</taxon>
        <taxon>Vibrionales</taxon>
        <taxon>Vibrionaceae</taxon>
        <taxon>Veronia</taxon>
    </lineage>
</organism>
<dbReference type="InterPro" id="IPR004919">
    <property type="entry name" value="GmrSD_N"/>
</dbReference>
<evidence type="ECO:0000259" key="1">
    <source>
        <dbReference type="Pfam" id="PF03235"/>
    </source>
</evidence>
<dbReference type="RefSeq" id="WP_129122129.1">
    <property type="nucleotide sequence ID" value="NZ_PEIB01000010.1"/>
</dbReference>